<accession>A0A2U1LY23</accession>
<feature type="domain" description="Eukaryotic translation initiation factor 3 subunit C N-terminal" evidence="4">
    <location>
        <begin position="171"/>
        <end position="222"/>
    </location>
</feature>
<evidence type="ECO:0000256" key="1">
    <source>
        <dbReference type="ARBA" id="ARBA00022490"/>
    </source>
</evidence>
<dbReference type="STRING" id="35608.A0A2U1LY23"/>
<evidence type="ECO:0000313" key="6">
    <source>
        <dbReference type="Proteomes" id="UP000245207"/>
    </source>
</evidence>
<dbReference type="InterPro" id="IPR008905">
    <property type="entry name" value="EIF3C_N_dom"/>
</dbReference>
<reference evidence="5 6" key="1">
    <citation type="journal article" date="2018" name="Mol. Plant">
        <title>The genome of Artemisia annua provides insight into the evolution of Asteraceae family and artemisinin biosynthesis.</title>
        <authorList>
            <person name="Shen Q."/>
            <person name="Zhang L."/>
            <person name="Liao Z."/>
            <person name="Wang S."/>
            <person name="Yan T."/>
            <person name="Shi P."/>
            <person name="Liu M."/>
            <person name="Fu X."/>
            <person name="Pan Q."/>
            <person name="Wang Y."/>
            <person name="Lv Z."/>
            <person name="Lu X."/>
            <person name="Zhang F."/>
            <person name="Jiang W."/>
            <person name="Ma Y."/>
            <person name="Chen M."/>
            <person name="Hao X."/>
            <person name="Li L."/>
            <person name="Tang Y."/>
            <person name="Lv G."/>
            <person name="Zhou Y."/>
            <person name="Sun X."/>
            <person name="Brodelius P.E."/>
            <person name="Rose J.K.C."/>
            <person name="Tang K."/>
        </authorList>
    </citation>
    <scope>NUCLEOTIDE SEQUENCE [LARGE SCALE GENOMIC DNA]</scope>
    <source>
        <strain evidence="6">cv. Huhao1</strain>
        <tissue evidence="5">Leaf</tissue>
    </source>
</reference>
<dbReference type="EMBL" id="PKPP01007254">
    <property type="protein sequence ID" value="PWA53916.1"/>
    <property type="molecule type" value="Genomic_DNA"/>
</dbReference>
<dbReference type="AlphaFoldDB" id="A0A2U1LY23"/>
<comment type="caution">
    <text evidence="5">The sequence shown here is derived from an EMBL/GenBank/DDBJ whole genome shotgun (WGS) entry which is preliminary data.</text>
</comment>
<gene>
    <name evidence="5" type="ORF">CTI12_AA440680</name>
</gene>
<evidence type="ECO:0000259" key="4">
    <source>
        <dbReference type="Pfam" id="PF05470"/>
    </source>
</evidence>
<keyword evidence="1" id="KW-0963">Cytoplasm</keyword>
<proteinExistence type="predicted"/>
<dbReference type="GO" id="GO:0003743">
    <property type="term" value="F:translation initiation factor activity"/>
    <property type="evidence" value="ECO:0007669"/>
    <property type="project" value="UniProtKB-KW"/>
</dbReference>
<evidence type="ECO:0000256" key="3">
    <source>
        <dbReference type="ARBA" id="ARBA00022917"/>
    </source>
</evidence>
<dbReference type="InterPro" id="IPR027516">
    <property type="entry name" value="EIF3C"/>
</dbReference>
<dbReference type="PANTHER" id="PTHR13937">
    <property type="entry name" value="EUKARYOTIC TRANSLATION INITATION FACTOR 3, SUBUNIT 8 EIF3S8 -RELATED"/>
    <property type="match status" value="1"/>
</dbReference>
<dbReference type="GO" id="GO:0031369">
    <property type="term" value="F:translation initiation factor binding"/>
    <property type="evidence" value="ECO:0007669"/>
    <property type="project" value="InterPro"/>
</dbReference>
<dbReference type="GO" id="GO:0003723">
    <property type="term" value="F:RNA binding"/>
    <property type="evidence" value="ECO:0007669"/>
    <property type="project" value="InterPro"/>
</dbReference>
<name>A0A2U1LY23_ARTAN</name>
<keyword evidence="6" id="KW-1185">Reference proteome</keyword>
<evidence type="ECO:0000313" key="5">
    <source>
        <dbReference type="EMBL" id="PWA53916.1"/>
    </source>
</evidence>
<protein>
    <submittedName>
        <fullName evidence="5">Eukaryotic translation initiation factor 3C</fullName>
    </submittedName>
</protein>
<dbReference type="Pfam" id="PF05470">
    <property type="entry name" value="eIF-3c_N"/>
    <property type="match status" value="1"/>
</dbReference>
<dbReference type="OrthoDB" id="29647at2759"/>
<keyword evidence="3" id="KW-0648">Protein biosynthesis</keyword>
<organism evidence="5 6">
    <name type="scientific">Artemisia annua</name>
    <name type="common">Sweet wormwood</name>
    <dbReference type="NCBI Taxonomy" id="35608"/>
    <lineage>
        <taxon>Eukaryota</taxon>
        <taxon>Viridiplantae</taxon>
        <taxon>Streptophyta</taxon>
        <taxon>Embryophyta</taxon>
        <taxon>Tracheophyta</taxon>
        <taxon>Spermatophyta</taxon>
        <taxon>Magnoliopsida</taxon>
        <taxon>eudicotyledons</taxon>
        <taxon>Gunneridae</taxon>
        <taxon>Pentapetalae</taxon>
        <taxon>asterids</taxon>
        <taxon>campanulids</taxon>
        <taxon>Asterales</taxon>
        <taxon>Asteraceae</taxon>
        <taxon>Asteroideae</taxon>
        <taxon>Anthemideae</taxon>
        <taxon>Artemisiinae</taxon>
        <taxon>Artemisia</taxon>
    </lineage>
</organism>
<keyword evidence="2 5" id="KW-0396">Initiation factor</keyword>
<sequence length="229" mass="24899">MEGCMDNWRLGKCSVSWGSESGGDFGVFIVCGVCVAFGDVKYSRSCGNYGCEEYGALKLRDVLSGEELELMYDDVADCGDIKLPNKEGGISFLSFLILWPWTDDVKATVVSMSVGICFVVVVKLVVMKGAQNVAKEVVRTRSTLSAWSCMGARRLPVGNAPTDDFSETSLHMDISTEILFNRSMAQLVLFAFRAGLITGGHCCHSELYSGGRVKELLARGVKLEDIVTC</sequence>
<evidence type="ECO:0000256" key="2">
    <source>
        <dbReference type="ARBA" id="ARBA00022540"/>
    </source>
</evidence>
<dbReference type="PANTHER" id="PTHR13937:SF0">
    <property type="entry name" value="EUKARYOTIC TRANSLATION INITIATION FACTOR 3 SUBUNIT C-RELATED"/>
    <property type="match status" value="1"/>
</dbReference>
<dbReference type="GO" id="GO:0005852">
    <property type="term" value="C:eukaryotic translation initiation factor 3 complex"/>
    <property type="evidence" value="ECO:0007669"/>
    <property type="project" value="InterPro"/>
</dbReference>
<dbReference type="Proteomes" id="UP000245207">
    <property type="component" value="Unassembled WGS sequence"/>
</dbReference>